<keyword evidence="3" id="KW-0808">Transferase</keyword>
<dbReference type="PANTHER" id="PTHR11157:SF133">
    <property type="entry name" value="ELONGATION OF FATTY ACIDS PROTEIN"/>
    <property type="match status" value="1"/>
</dbReference>
<accession>A0A6C0LQ73</accession>
<dbReference type="Pfam" id="PF01151">
    <property type="entry name" value="ELO"/>
    <property type="match status" value="1"/>
</dbReference>
<dbReference type="GO" id="GO:0019367">
    <property type="term" value="P:fatty acid elongation, saturated fatty acid"/>
    <property type="evidence" value="ECO:0007669"/>
    <property type="project" value="TreeGrafter"/>
</dbReference>
<evidence type="ECO:0000256" key="6">
    <source>
        <dbReference type="ARBA" id="ARBA00023098"/>
    </source>
</evidence>
<evidence type="ECO:0000256" key="7">
    <source>
        <dbReference type="ARBA" id="ARBA00023136"/>
    </source>
</evidence>
<dbReference type="GO" id="GO:0030148">
    <property type="term" value="P:sphingolipid biosynthetic process"/>
    <property type="evidence" value="ECO:0007669"/>
    <property type="project" value="TreeGrafter"/>
</dbReference>
<keyword evidence="2" id="KW-0444">Lipid biosynthesis</keyword>
<evidence type="ECO:0008006" key="10">
    <source>
        <dbReference type="Google" id="ProtNLM"/>
    </source>
</evidence>
<evidence type="ECO:0000313" key="9">
    <source>
        <dbReference type="EMBL" id="QHU31452.1"/>
    </source>
</evidence>
<keyword evidence="6" id="KW-0443">Lipid metabolism</keyword>
<dbReference type="PANTHER" id="PTHR11157">
    <property type="entry name" value="FATTY ACID ACYL TRANSFERASE-RELATED"/>
    <property type="match status" value="1"/>
</dbReference>
<dbReference type="GO" id="GO:0034625">
    <property type="term" value="P:fatty acid elongation, monounsaturated fatty acid"/>
    <property type="evidence" value="ECO:0007669"/>
    <property type="project" value="TreeGrafter"/>
</dbReference>
<evidence type="ECO:0000256" key="4">
    <source>
        <dbReference type="ARBA" id="ARBA00022692"/>
    </source>
</evidence>
<dbReference type="AlphaFoldDB" id="A0A6C0LQ73"/>
<feature type="transmembrane region" description="Helical" evidence="8">
    <location>
        <begin position="37"/>
        <end position="57"/>
    </location>
</feature>
<dbReference type="PROSITE" id="PS01188">
    <property type="entry name" value="ELO"/>
    <property type="match status" value="1"/>
</dbReference>
<evidence type="ECO:0000256" key="8">
    <source>
        <dbReference type="SAM" id="Phobius"/>
    </source>
</evidence>
<feature type="transmembrane region" description="Helical" evidence="8">
    <location>
        <begin position="174"/>
        <end position="194"/>
    </location>
</feature>
<evidence type="ECO:0000256" key="3">
    <source>
        <dbReference type="ARBA" id="ARBA00022679"/>
    </source>
</evidence>
<protein>
    <recommendedName>
        <fullName evidence="10">Very-long-chain 3-oxoacyl-CoA synthase</fullName>
    </recommendedName>
</protein>
<dbReference type="GO" id="GO:0034626">
    <property type="term" value="P:fatty acid elongation, polyunsaturated fatty acid"/>
    <property type="evidence" value="ECO:0007669"/>
    <property type="project" value="TreeGrafter"/>
</dbReference>
<keyword evidence="7 8" id="KW-0472">Membrane</keyword>
<reference evidence="9" key="1">
    <citation type="journal article" date="2020" name="Nature">
        <title>Giant virus diversity and host interactions through global metagenomics.</title>
        <authorList>
            <person name="Schulz F."/>
            <person name="Roux S."/>
            <person name="Paez-Espino D."/>
            <person name="Jungbluth S."/>
            <person name="Walsh D.A."/>
            <person name="Denef V.J."/>
            <person name="McMahon K.D."/>
            <person name="Konstantinidis K.T."/>
            <person name="Eloe-Fadrosh E.A."/>
            <person name="Kyrpides N.C."/>
            <person name="Woyke T."/>
        </authorList>
    </citation>
    <scope>NUCLEOTIDE SEQUENCE</scope>
    <source>
        <strain evidence="9">GVMAG-M-3300027963-21</strain>
    </source>
</reference>
<evidence type="ECO:0000256" key="2">
    <source>
        <dbReference type="ARBA" id="ARBA00022516"/>
    </source>
</evidence>
<comment type="subcellular location">
    <subcellularLocation>
        <location evidence="1">Membrane</location>
        <topology evidence="1">Multi-pass membrane protein</topology>
    </subcellularLocation>
</comment>
<proteinExistence type="predicted"/>
<keyword evidence="4 8" id="KW-0812">Transmembrane</keyword>
<name>A0A6C0LQ73_9ZZZZ</name>
<dbReference type="InterPro" id="IPR030457">
    <property type="entry name" value="ELO_CS"/>
</dbReference>
<evidence type="ECO:0000256" key="5">
    <source>
        <dbReference type="ARBA" id="ARBA00022989"/>
    </source>
</evidence>
<organism evidence="9">
    <name type="scientific">viral metagenome</name>
    <dbReference type="NCBI Taxonomy" id="1070528"/>
    <lineage>
        <taxon>unclassified sequences</taxon>
        <taxon>metagenomes</taxon>
        <taxon>organismal metagenomes</taxon>
    </lineage>
</organism>
<keyword evidence="5 8" id="KW-1133">Transmembrane helix</keyword>
<feature type="transmembrane region" description="Helical" evidence="8">
    <location>
        <begin position="236"/>
        <end position="256"/>
    </location>
</feature>
<dbReference type="GO" id="GO:0005789">
    <property type="term" value="C:endoplasmic reticulum membrane"/>
    <property type="evidence" value="ECO:0007669"/>
    <property type="project" value="TreeGrafter"/>
</dbReference>
<dbReference type="GO" id="GO:0009922">
    <property type="term" value="F:fatty acid elongase activity"/>
    <property type="evidence" value="ECO:0007669"/>
    <property type="project" value="InterPro"/>
</dbReference>
<sequence length="274" mass="31323">MIEAMTETMTTETMTTATTTAFNIGIEDVIVYTTTPFVMSLAVVGYFSMIYGLMKYMKAAKAANAAKRVSYSLKLPMLLYNNAQIALNIYMVYGLSVVVSYPNIYGINIPYTSDLRYYVFIHYLSKYFDYFDTLFIILRGKEKQQLSFLHVYHHSTIGVVWGFMLYRGHGNGTAAFGCFINSVVHLIMYIHYLYTSLGYNNPFKKYITRTQLLQFAICLLHSLIVICVEDVVPRRYALIELVYQINMLVLFSNFYIKSYSYAGAASAGSPVKRI</sequence>
<evidence type="ECO:0000256" key="1">
    <source>
        <dbReference type="ARBA" id="ARBA00004141"/>
    </source>
</evidence>
<feature type="transmembrane region" description="Helical" evidence="8">
    <location>
        <begin position="78"/>
        <end position="99"/>
    </location>
</feature>
<dbReference type="EMBL" id="MN740527">
    <property type="protein sequence ID" value="QHU31452.1"/>
    <property type="molecule type" value="Genomic_DNA"/>
</dbReference>
<dbReference type="InterPro" id="IPR002076">
    <property type="entry name" value="ELO_fam"/>
</dbReference>
<dbReference type="GO" id="GO:0042761">
    <property type="term" value="P:very long-chain fatty acid biosynthetic process"/>
    <property type="evidence" value="ECO:0007669"/>
    <property type="project" value="TreeGrafter"/>
</dbReference>
<feature type="transmembrane region" description="Helical" evidence="8">
    <location>
        <begin position="150"/>
        <end position="168"/>
    </location>
</feature>